<dbReference type="EMBL" id="FUZZ01000006">
    <property type="protein sequence ID" value="SKD10115.1"/>
    <property type="molecule type" value="Genomic_DNA"/>
</dbReference>
<evidence type="ECO:0000313" key="2">
    <source>
        <dbReference type="Proteomes" id="UP000190166"/>
    </source>
</evidence>
<dbReference type="Proteomes" id="UP000190166">
    <property type="component" value="Unassembled WGS sequence"/>
</dbReference>
<gene>
    <name evidence="1" type="ORF">SAMN05660461_6015</name>
</gene>
<keyword evidence="2" id="KW-1185">Reference proteome</keyword>
<accession>A0A1T5PBJ3</accession>
<protein>
    <submittedName>
        <fullName evidence="1">Uncharacterized protein</fullName>
    </submittedName>
</protein>
<evidence type="ECO:0000313" key="1">
    <source>
        <dbReference type="EMBL" id="SKD10115.1"/>
    </source>
</evidence>
<proteinExistence type="predicted"/>
<dbReference type="AlphaFoldDB" id="A0A1T5PBJ3"/>
<dbReference type="RefSeq" id="WP_079473276.1">
    <property type="nucleotide sequence ID" value="NZ_FUZZ01000006.1"/>
</dbReference>
<sequence>MKKVCFEAVVGEQRYDVELSEVSGTAGLVHLTINGHWLGQFDKRAAGWVYLPQKRTALTTDDIQILIRVIEEMATPG</sequence>
<reference evidence="1 2" key="1">
    <citation type="submission" date="2017-02" db="EMBL/GenBank/DDBJ databases">
        <authorList>
            <person name="Peterson S.W."/>
        </authorList>
    </citation>
    <scope>NUCLEOTIDE SEQUENCE [LARGE SCALE GENOMIC DNA]</scope>
    <source>
        <strain evidence="1 2">DSM 18108</strain>
    </source>
</reference>
<name>A0A1T5PBJ3_9BACT</name>
<organism evidence="1 2">
    <name type="scientific">Chitinophaga ginsengisegetis</name>
    <dbReference type="NCBI Taxonomy" id="393003"/>
    <lineage>
        <taxon>Bacteria</taxon>
        <taxon>Pseudomonadati</taxon>
        <taxon>Bacteroidota</taxon>
        <taxon>Chitinophagia</taxon>
        <taxon>Chitinophagales</taxon>
        <taxon>Chitinophagaceae</taxon>
        <taxon>Chitinophaga</taxon>
    </lineage>
</organism>